<dbReference type="SUPFAM" id="SSF55166">
    <property type="entry name" value="Hedgehog/DD-peptidase"/>
    <property type="match status" value="1"/>
</dbReference>
<keyword evidence="5" id="KW-1185">Reference proteome</keyword>
<dbReference type="InterPro" id="IPR003709">
    <property type="entry name" value="VanY-like_core_dom"/>
</dbReference>
<dbReference type="AlphaFoldDB" id="A0A7W3R8E5"/>
<evidence type="ECO:0000256" key="1">
    <source>
        <dbReference type="SAM" id="Coils"/>
    </source>
</evidence>
<dbReference type="GO" id="GO:0006508">
    <property type="term" value="P:proteolysis"/>
    <property type="evidence" value="ECO:0007669"/>
    <property type="project" value="InterPro"/>
</dbReference>
<reference evidence="4 5" key="1">
    <citation type="submission" date="2020-08" db="EMBL/GenBank/DDBJ databases">
        <title>Sequencing the genomes of 1000 actinobacteria strains.</title>
        <authorList>
            <person name="Klenk H.-P."/>
        </authorList>
    </citation>
    <scope>NUCLEOTIDE SEQUENCE [LARGE SCALE GENOMIC DNA]</scope>
    <source>
        <strain evidence="4 5">DSM 45823</strain>
    </source>
</reference>
<feature type="domain" description="D-alanyl-D-alanine carboxypeptidase-like core" evidence="3">
    <location>
        <begin position="238"/>
        <end position="344"/>
    </location>
</feature>
<evidence type="ECO:0000313" key="4">
    <source>
        <dbReference type="EMBL" id="MBA9003479.1"/>
    </source>
</evidence>
<dbReference type="Pfam" id="PF02557">
    <property type="entry name" value="VanY"/>
    <property type="match status" value="1"/>
</dbReference>
<feature type="chain" id="PRO_5031178613" evidence="2">
    <location>
        <begin position="32"/>
        <end position="347"/>
    </location>
</feature>
<keyword evidence="4" id="KW-0121">Carboxypeptidase</keyword>
<dbReference type="PANTHER" id="PTHR34385:SF1">
    <property type="entry name" value="PEPTIDOGLYCAN L-ALANYL-D-GLUTAMATE ENDOPEPTIDASE CWLK"/>
    <property type="match status" value="1"/>
</dbReference>
<keyword evidence="1" id="KW-0175">Coiled coil</keyword>
<name>A0A7W3R8E5_9ACTN</name>
<dbReference type="Proteomes" id="UP000539313">
    <property type="component" value="Unassembled WGS sequence"/>
</dbReference>
<gene>
    <name evidence="4" type="ORF">HNR21_002361</name>
</gene>
<feature type="coiled-coil region" evidence="1">
    <location>
        <begin position="39"/>
        <end position="87"/>
    </location>
</feature>
<feature type="signal peptide" evidence="2">
    <location>
        <begin position="1"/>
        <end position="31"/>
    </location>
</feature>
<dbReference type="InterPro" id="IPR052179">
    <property type="entry name" value="DD-CPase-like"/>
</dbReference>
<accession>A0A7W3R8E5</accession>
<dbReference type="EMBL" id="JACJII010000001">
    <property type="protein sequence ID" value="MBA9003479.1"/>
    <property type="molecule type" value="Genomic_DNA"/>
</dbReference>
<dbReference type="Gene3D" id="3.30.1380.10">
    <property type="match status" value="1"/>
</dbReference>
<protein>
    <submittedName>
        <fullName evidence="4">LAS superfamily LD-carboxypeptidase LdcB</fullName>
    </submittedName>
</protein>
<organism evidence="4 5">
    <name type="scientific">Thermomonospora cellulosilytica</name>
    <dbReference type="NCBI Taxonomy" id="1411118"/>
    <lineage>
        <taxon>Bacteria</taxon>
        <taxon>Bacillati</taxon>
        <taxon>Actinomycetota</taxon>
        <taxon>Actinomycetes</taxon>
        <taxon>Streptosporangiales</taxon>
        <taxon>Thermomonosporaceae</taxon>
        <taxon>Thermomonospora</taxon>
    </lineage>
</organism>
<comment type="caution">
    <text evidence="4">The sequence shown here is derived from an EMBL/GenBank/DDBJ whole genome shotgun (WGS) entry which is preliminary data.</text>
</comment>
<proteinExistence type="predicted"/>
<feature type="coiled-coil region" evidence="1">
    <location>
        <begin position="137"/>
        <end position="196"/>
    </location>
</feature>
<keyword evidence="4" id="KW-0378">Hydrolase</keyword>
<keyword evidence="2" id="KW-0732">Signal</keyword>
<dbReference type="InterPro" id="IPR009045">
    <property type="entry name" value="Zn_M74/Hedgehog-like"/>
</dbReference>
<dbReference type="RefSeq" id="WP_182705218.1">
    <property type="nucleotide sequence ID" value="NZ_JACJII010000001.1"/>
</dbReference>
<evidence type="ECO:0000313" key="5">
    <source>
        <dbReference type="Proteomes" id="UP000539313"/>
    </source>
</evidence>
<dbReference type="GO" id="GO:0004180">
    <property type="term" value="F:carboxypeptidase activity"/>
    <property type="evidence" value="ECO:0007669"/>
    <property type="project" value="UniProtKB-KW"/>
</dbReference>
<keyword evidence="4" id="KW-0645">Protease</keyword>
<dbReference type="CDD" id="cd14814">
    <property type="entry name" value="Peptidase_M15"/>
    <property type="match status" value="1"/>
</dbReference>
<evidence type="ECO:0000256" key="2">
    <source>
        <dbReference type="SAM" id="SignalP"/>
    </source>
</evidence>
<evidence type="ECO:0000259" key="3">
    <source>
        <dbReference type="Pfam" id="PF02557"/>
    </source>
</evidence>
<sequence length="347" mass="38967">MLVPRSAPLRAFVLAMTLLAVVCAPQGSVWAAAVAADPVDELRREADKAREDLEKATKEWESRKKELAESQAKLRDTLKELGKAETELDRIRGPLARLANTMYQTPSVGGSMVIFSAQGSESALRVAADLTHIANGQEALIRRADELQRRYQQLATTAQELQSRNAVEQTRLQQQIQALKQRSAELTAQLTAMLDKLEVSRERRLLLECPKDLVADARKYPNGLIPAKYLCDLPQRGEQLRADAARGFYKLNAAYKKHFGRDICVTDSYRSLADQQRVYYQRPGFAAVPGRSNHGLGTALDLCGGVQISGSAQFNWMEANSRRYGWFHPSWAYSNPFEPWHWEYGSE</sequence>
<dbReference type="Gene3D" id="6.10.250.3150">
    <property type="match status" value="1"/>
</dbReference>
<dbReference type="PANTHER" id="PTHR34385">
    <property type="entry name" value="D-ALANYL-D-ALANINE CARBOXYPEPTIDASE"/>
    <property type="match status" value="1"/>
</dbReference>